<dbReference type="OrthoDB" id="9778052at2"/>
<evidence type="ECO:0000259" key="4">
    <source>
        <dbReference type="Pfam" id="PF01370"/>
    </source>
</evidence>
<reference evidence="5 6" key="1">
    <citation type="submission" date="2019-06" db="EMBL/GenBank/DDBJ databases">
        <authorList>
            <person name="Li M."/>
        </authorList>
    </citation>
    <scope>NUCLEOTIDE SEQUENCE [LARGE SCALE GENOMIC DNA]</scope>
    <source>
        <strain evidence="5 6">BGMRC6574</strain>
    </source>
</reference>
<dbReference type="Proteomes" id="UP000320314">
    <property type="component" value="Unassembled WGS sequence"/>
</dbReference>
<evidence type="ECO:0000313" key="5">
    <source>
        <dbReference type="EMBL" id="TPW29336.1"/>
    </source>
</evidence>
<gene>
    <name evidence="5" type="ORF">FJU11_07980</name>
</gene>
<dbReference type="AlphaFoldDB" id="A0A506U7L3"/>
<accession>A0A506U7L3</accession>
<dbReference type="InterPro" id="IPR036291">
    <property type="entry name" value="NAD(P)-bd_dom_sf"/>
</dbReference>
<keyword evidence="1" id="KW-0560">Oxidoreductase</keyword>
<proteinExistence type="inferred from homology"/>
<comment type="similarity">
    <text evidence="2">Belongs to the NAD(P)-dependent epimerase/dehydratase family. Dihydroflavonol-4-reductase subfamily.</text>
</comment>
<evidence type="ECO:0000256" key="3">
    <source>
        <dbReference type="SAM" id="MobiDB-lite"/>
    </source>
</evidence>
<dbReference type="GO" id="GO:0016616">
    <property type="term" value="F:oxidoreductase activity, acting on the CH-OH group of donors, NAD or NADP as acceptor"/>
    <property type="evidence" value="ECO:0007669"/>
    <property type="project" value="TreeGrafter"/>
</dbReference>
<dbReference type="PANTHER" id="PTHR10366">
    <property type="entry name" value="NAD DEPENDENT EPIMERASE/DEHYDRATASE"/>
    <property type="match status" value="1"/>
</dbReference>
<dbReference type="InterPro" id="IPR050425">
    <property type="entry name" value="NAD(P)_dehydrat-like"/>
</dbReference>
<dbReference type="FunFam" id="3.40.50.720:FF:000336">
    <property type="entry name" value="Aldehyde reductase"/>
    <property type="match status" value="1"/>
</dbReference>
<dbReference type="Gene3D" id="3.40.50.720">
    <property type="entry name" value="NAD(P)-binding Rossmann-like Domain"/>
    <property type="match status" value="1"/>
</dbReference>
<evidence type="ECO:0000313" key="6">
    <source>
        <dbReference type="Proteomes" id="UP000320314"/>
    </source>
</evidence>
<dbReference type="SUPFAM" id="SSF51735">
    <property type="entry name" value="NAD(P)-binding Rossmann-fold domains"/>
    <property type="match status" value="1"/>
</dbReference>
<feature type="compositionally biased region" description="Basic and acidic residues" evidence="3">
    <location>
        <begin position="8"/>
        <end position="23"/>
    </location>
</feature>
<dbReference type="Pfam" id="PF01370">
    <property type="entry name" value="Epimerase"/>
    <property type="match status" value="1"/>
</dbReference>
<dbReference type="EMBL" id="VHLH01000012">
    <property type="protein sequence ID" value="TPW29336.1"/>
    <property type="molecule type" value="Genomic_DNA"/>
</dbReference>
<name>A0A506U7L3_9HYPH</name>
<dbReference type="InterPro" id="IPR001509">
    <property type="entry name" value="Epimerase_deHydtase"/>
</dbReference>
<protein>
    <submittedName>
        <fullName evidence="5">NAD-dependent epimerase/dehydratase family protein</fullName>
    </submittedName>
</protein>
<sequence>MRPAFSFRTDEARSAKEGRMGEDGERGRVLVTGVSGFIGRHLVREFLEHGYAVRGTVRDDAKVDPVRAGLAKEVDVSRLEFALADLTQDEGWLEAARDTRFVVHAASPFPLRQPKDPNVLVRPAVDGTMRVLKAAVAAGAERFVQTSSIAAIYPGHSAKSTTIDESFWADLGSEAASAYVLSKTLAERTARDFVESDKPAIDFVSVNPGFVLGPVPEGAVGSSADLIASMLNGRIPVVPRLRLSVVDVRDVATAHRLAIERGRAGGRYIAVAGSMWLREMGEVLRRELGERGRRASRFELPDWALRGFSKVVPSLRSIVPELDNPITFDTATSERDLGLTFIAPEEALLATARSLVEQGLVR</sequence>
<organism evidence="5 6">
    <name type="scientific">Pararhizobium mangrovi</name>
    <dbReference type="NCBI Taxonomy" id="2590452"/>
    <lineage>
        <taxon>Bacteria</taxon>
        <taxon>Pseudomonadati</taxon>
        <taxon>Pseudomonadota</taxon>
        <taxon>Alphaproteobacteria</taxon>
        <taxon>Hyphomicrobiales</taxon>
        <taxon>Rhizobiaceae</taxon>
        <taxon>Rhizobium/Agrobacterium group</taxon>
        <taxon>Pararhizobium</taxon>
    </lineage>
</organism>
<comment type="caution">
    <text evidence="5">The sequence shown here is derived from an EMBL/GenBank/DDBJ whole genome shotgun (WGS) entry which is preliminary data.</text>
</comment>
<evidence type="ECO:0000256" key="1">
    <source>
        <dbReference type="ARBA" id="ARBA00023002"/>
    </source>
</evidence>
<keyword evidence="6" id="KW-1185">Reference proteome</keyword>
<evidence type="ECO:0000256" key="2">
    <source>
        <dbReference type="ARBA" id="ARBA00023445"/>
    </source>
</evidence>
<dbReference type="PANTHER" id="PTHR10366:SF564">
    <property type="entry name" value="STEROL-4-ALPHA-CARBOXYLATE 3-DEHYDROGENASE, DECARBOXYLATING"/>
    <property type="match status" value="1"/>
</dbReference>
<feature type="region of interest" description="Disordered" evidence="3">
    <location>
        <begin position="1"/>
        <end position="23"/>
    </location>
</feature>
<feature type="domain" description="NAD-dependent epimerase/dehydratase" evidence="4">
    <location>
        <begin position="29"/>
        <end position="267"/>
    </location>
</feature>